<reference evidence="6 7" key="1">
    <citation type="submission" date="2020-02" db="EMBL/GenBank/DDBJ databases">
        <title>Pseudoroseicyclus tamarix, sp. nov., isolated from offshore sediment of a Tamarix chinensis forest.</title>
        <authorList>
            <person name="Gai Y."/>
        </authorList>
    </citation>
    <scope>NUCLEOTIDE SEQUENCE [LARGE SCALE GENOMIC DNA]</scope>
    <source>
        <strain evidence="6 7">CLL3-39</strain>
    </source>
</reference>
<dbReference type="InterPro" id="IPR029044">
    <property type="entry name" value="Nucleotide-diphossugar_trans"/>
</dbReference>
<feature type="domain" description="Glycosyltransferase 2-like" evidence="5">
    <location>
        <begin position="512"/>
        <end position="636"/>
    </location>
</feature>
<gene>
    <name evidence="6" type="ORF">GZA08_16785</name>
</gene>
<evidence type="ECO:0000256" key="1">
    <source>
        <dbReference type="ARBA" id="ARBA00006739"/>
    </source>
</evidence>
<dbReference type="Pfam" id="PF00535">
    <property type="entry name" value="Glycos_transf_2"/>
    <property type="match status" value="2"/>
</dbReference>
<keyword evidence="7" id="KW-1185">Reference proteome</keyword>
<comment type="similarity">
    <text evidence="1">Belongs to the glycosyltransferase 2 family.</text>
</comment>
<dbReference type="Proteomes" id="UP000474757">
    <property type="component" value="Unassembled WGS sequence"/>
</dbReference>
<organism evidence="6 7">
    <name type="scientific">Pseudoroseicyclus tamaricis</name>
    <dbReference type="NCBI Taxonomy" id="2705421"/>
    <lineage>
        <taxon>Bacteria</taxon>
        <taxon>Pseudomonadati</taxon>
        <taxon>Pseudomonadota</taxon>
        <taxon>Alphaproteobacteria</taxon>
        <taxon>Rhodobacterales</taxon>
        <taxon>Paracoccaceae</taxon>
        <taxon>Pseudoroseicyclus</taxon>
    </lineage>
</organism>
<dbReference type="PANTHER" id="PTHR43179">
    <property type="entry name" value="RHAMNOSYLTRANSFERASE WBBL"/>
    <property type="match status" value="1"/>
</dbReference>
<feature type="domain" description="Glycosyltransferase 2-like" evidence="5">
    <location>
        <begin position="275"/>
        <end position="408"/>
    </location>
</feature>
<dbReference type="EMBL" id="JAAGAB010000004">
    <property type="protein sequence ID" value="NDV02626.1"/>
    <property type="molecule type" value="Genomic_DNA"/>
</dbReference>
<evidence type="ECO:0000313" key="7">
    <source>
        <dbReference type="Proteomes" id="UP000474757"/>
    </source>
</evidence>
<evidence type="ECO:0000313" key="6">
    <source>
        <dbReference type="EMBL" id="NDV02626.1"/>
    </source>
</evidence>
<name>A0A6B2K6S5_9RHOB</name>
<evidence type="ECO:0000256" key="4">
    <source>
        <dbReference type="SAM" id="MobiDB-lite"/>
    </source>
</evidence>
<evidence type="ECO:0000259" key="5">
    <source>
        <dbReference type="Pfam" id="PF00535"/>
    </source>
</evidence>
<keyword evidence="3 6" id="KW-0808">Transferase</keyword>
<accession>A0A6B2K6S5</accession>
<dbReference type="GO" id="GO:0016757">
    <property type="term" value="F:glycosyltransferase activity"/>
    <property type="evidence" value="ECO:0007669"/>
    <property type="project" value="UniProtKB-KW"/>
</dbReference>
<dbReference type="Gene3D" id="3.90.550.10">
    <property type="entry name" value="Spore Coat Polysaccharide Biosynthesis Protein SpsA, Chain A"/>
    <property type="match status" value="2"/>
</dbReference>
<dbReference type="PANTHER" id="PTHR43179:SF12">
    <property type="entry name" value="GALACTOFURANOSYLTRANSFERASE GLFT2"/>
    <property type="match status" value="1"/>
</dbReference>
<sequence>MAEGEIELSEVVPEALPLSDEEELERSGLFDAEWYRARYPDVDRMNISPARHYLLIGGRVGRDPGPAFSGEWYLRKYPDVRRARANALLHYIRHGKAEGRKPLPPEENRPKSAAAPKTTPRLVGALDLNKRTPIVNGWVAMKGDPAPRMVRLVIDGVSWRYLASMFRLDLQRAGIGEGNHAFRHTVATGHLRGKTHVVELYDDETGVRVARREFAWDVQSNRYRSFDDFLRTSMTQSMIHAPFEEPQKRVFAQMDRLADRFAAEALGAAERPRVSVVMPVYNREKIVGEAIRSVLGQTWPELELIVVDDGSHDGSADAVRAFDDPRLRLIELGQNQGHSAARNAGGRAATGDVVAYLDSDNSWDSRYLAAMLGAMRAGNADAVYSGFWIWRGDDNAPSALRYGHFHRGALENRNFADLNCFMLRRDLLQQVGGFDTGLRRFVDHDLVLRASEEGRMISAPLALCHYSVGRTENAVSDNHTLSPHARKVNHRLMSRKADALVKAPFALDRPVSAVIPNWRALPDLKECLAAMEELRVRGDLEIVIVDNESGGESVEFLRQRASERRIRLVENEANFGFSYAVNQGAEIAKADRDLMILNNDAILARNALHELQRGADELPKAAITVPRQVLPPGQETMRAHMPESDRTIGCDVTISHHHDNLGDVPLLHDGGPVELVYAPFFAVYVRRDVWHEAGPLDAELGRHYRSDWLYCDLVRRVLGKKIWYVPAASAIHKVQAATGELRTSKASGGSSFEMMFRKNRWDDETAGHLGYQRPVWDRD</sequence>
<evidence type="ECO:0000256" key="3">
    <source>
        <dbReference type="ARBA" id="ARBA00022679"/>
    </source>
</evidence>
<comment type="caution">
    <text evidence="6">The sequence shown here is derived from an EMBL/GenBank/DDBJ whole genome shotgun (WGS) entry which is preliminary data.</text>
</comment>
<proteinExistence type="inferred from homology"/>
<dbReference type="SUPFAM" id="SSF53448">
    <property type="entry name" value="Nucleotide-diphospho-sugar transferases"/>
    <property type="match status" value="2"/>
</dbReference>
<dbReference type="AlphaFoldDB" id="A0A6B2K6S5"/>
<keyword evidence="2" id="KW-0328">Glycosyltransferase</keyword>
<dbReference type="InterPro" id="IPR001173">
    <property type="entry name" value="Glyco_trans_2-like"/>
</dbReference>
<feature type="region of interest" description="Disordered" evidence="4">
    <location>
        <begin position="98"/>
        <end position="119"/>
    </location>
</feature>
<protein>
    <submittedName>
        <fullName evidence="6">Glycosyltransferase</fullName>
    </submittedName>
</protein>
<feature type="compositionally biased region" description="Basic and acidic residues" evidence="4">
    <location>
        <begin position="98"/>
        <end position="110"/>
    </location>
</feature>
<evidence type="ECO:0000256" key="2">
    <source>
        <dbReference type="ARBA" id="ARBA00022676"/>
    </source>
</evidence>
<dbReference type="RefSeq" id="WP_163895763.1">
    <property type="nucleotide sequence ID" value="NZ_JAAFYS010000004.1"/>
</dbReference>